<accession>A0AAD8ZW44</accession>
<feature type="region of interest" description="Disordered" evidence="1">
    <location>
        <begin position="743"/>
        <end position="848"/>
    </location>
</feature>
<feature type="domain" description="Fibronectin type-III" evidence="3">
    <location>
        <begin position="1026"/>
        <end position="1119"/>
    </location>
</feature>
<dbReference type="PROSITE" id="PS50853">
    <property type="entry name" value="FN3"/>
    <property type="match status" value="8"/>
</dbReference>
<dbReference type="InterPro" id="IPR003961">
    <property type="entry name" value="FN3_dom"/>
</dbReference>
<dbReference type="FunFam" id="2.60.40.10:FF:000185">
    <property type="entry name" value="Fibronectin type III domain containing 3A"/>
    <property type="match status" value="1"/>
</dbReference>
<keyword evidence="2" id="KW-0472">Membrane</keyword>
<keyword evidence="2" id="KW-0812">Transmembrane</keyword>
<dbReference type="Gene3D" id="2.60.40.10">
    <property type="entry name" value="Immunoglobulins"/>
    <property type="match status" value="9"/>
</dbReference>
<dbReference type="PANTHER" id="PTHR24099">
    <property type="entry name" value="E3 UBIQUITIN-PROTEIN LIGASE TRIM36-RELATED"/>
    <property type="match status" value="1"/>
</dbReference>
<feature type="region of interest" description="Disordered" evidence="1">
    <location>
        <begin position="931"/>
        <end position="954"/>
    </location>
</feature>
<dbReference type="CDD" id="cd00063">
    <property type="entry name" value="FN3"/>
    <property type="match status" value="9"/>
</dbReference>
<feature type="compositionally biased region" description="Polar residues" evidence="1">
    <location>
        <begin position="762"/>
        <end position="782"/>
    </location>
</feature>
<feature type="domain" description="Fibronectin type-III" evidence="3">
    <location>
        <begin position="1606"/>
        <end position="1703"/>
    </location>
</feature>
<feature type="domain" description="Fibronectin type-III" evidence="3">
    <location>
        <begin position="1222"/>
        <end position="1315"/>
    </location>
</feature>
<reference evidence="4" key="1">
    <citation type="submission" date="2023-03" db="EMBL/GenBank/DDBJ databases">
        <title>Electrophorus voltai genome.</title>
        <authorList>
            <person name="Bian C."/>
        </authorList>
    </citation>
    <scope>NUCLEOTIDE SEQUENCE</scope>
    <source>
        <strain evidence="4">CB-2022</strain>
        <tissue evidence="4">Muscle</tissue>
    </source>
</reference>
<feature type="compositionally biased region" description="Basic and acidic residues" evidence="1">
    <location>
        <begin position="199"/>
        <end position="217"/>
    </location>
</feature>
<feature type="transmembrane region" description="Helical" evidence="2">
    <location>
        <begin position="1727"/>
        <end position="1746"/>
    </location>
</feature>
<sequence>MWACHHLVKETSVCCLHCNRCDVVITTRPPEAGCSASLSTPPLSPSFCRPMDHFPWGGCWSSKLHPGLTKVAFLAFPCNQAKGGHHSHRLCRSEICQPCPAGVGDACACPRRRAAPLSGRGQEEEASNHLCPTETDPSRWMKVQRVERVRERVRERESERVTEINRVSDGCAGGEGSMNVRHHDDDGPHAGAPAAAECRGSHDAPRTHDERGRHATGECHSSSSSHPPPHPSRRCGAVVNQGPFCSQVILVQVNPGETFTIRREDGTLQCIQGPNVQARATLIGPASPYRCTPGRYWNGGLGWPQVSGRISAWTQSPRPCVGTSCRRGTRLCSLISPLLCGPHPSLLSPPKYDCKRRISCLPPRASIAVENGPFVGLTDGASERGETELARSWGAKEKMRPCGALQLLAEHACHTRTHTRARARYLRTERSRFLGQDEPQQPCIRTSRKRREPAVRRAPYCPQAGTSVWIRTQAQVDLSVAWAGVPFVKASSVKMLPLATLIGGQVSAFLTLAMSQSTEQLVLLGTHRVLTRGVPLPGVLDDWMDWVRDPLAPEGEVVVGTSLQHKEELVLSGRPTVPAGSWEAQWGSISTFHKLLFLLFAQALFTLPHTPSVELVGMLMFAQCLAGPAEVPMMSPNGSIPPIHVPPGYISQVLEDNTGVWRVVVTPHSECYPPSYSPALSPTHHLPPPYMTHPHFIPTSPAAYYPPASHGDVGPHQYYQHRLAPIYPEEILYNMTFLGREEHCKPPPKKLKERIGERQGLSRVTTPPSSTYKSGPQCSATPNGYGKGHASAVATSPGGGASGGSPGTKRAERKARGSPKHTDGEQQESDLDSRREQDVLSGIDKPQVSKIQARSALVSWARAPRAGASGRGQADGAPPTCSYELLLADKGSDGKYRVVYSGEELQYTLTDLRPATDYHVRVSAACNSVKGPDSEARTFTTHSAPPDIPLPPRLSHRTKSSLTLQWKGKKNGVFRECYFGHQRHFKVMRLCPAVGYTFRVAALNDIGPSRFSTEMVFHTTGSLPQMSVAPRLLRAGPSWLVLEWTRPSSCSPEEEPVYMLEMQDESKGAEFHTVYSGTELSSKVEDLSRSTQYKFRLSACSAGWRSAPSSVLACRTGADRPGPPTAPAISDVTPHSFRVTWDPPQDDGGCGDSTYLLEKSEGTSEAIGQWEVAYRGPLREHVCDGLRAATLYSVRVSAIGTGGHSQSTESVLACTLSLPPGPCHPPTIQGPAKHREVNLQWEACDGENESLLYSVEMRGPEQEEDDVTQVYHGTQTECTVASLLPGATYRFRVCAANDAGNGPYSDFLEVTTAAGPPGQCAAPVVSLTSHTCAVVSWEADRSSGADISGYRLSWGQDQDSLELVYSGTDTSYEVSDLEAAVSFCCRLQAVNQVGAGPYSEPVWCRTPAAPPDAVAGLRVHEAAPSPDRSEPFSPSTCLALAWDEPRCNGQEISHYTIAVGDDHVASSATCHVIRELQPDTEYSVQVRAENAAGAGPFGPCLRVRTRPLPPPAPRLECAAVGPQSLRLRWGESGKGPLTNQVTYVLQMEDRNQRFVPIYRGPSRTYRVQRLSESSRYTFRIQAVSEAGEGLFSETCSFSTTKLVPPTLKAPRVAQLEGNTCEVTWENVPPMRGDRISYVLQVLGGRESEYRQVYKGEDTTFQLSGLQWNSDYRIRVLACRRCLDTSQELCGSFSPSTYFSPRRSPSASAGGAAVAGAASTRGLTDEQFASLIVLGVASFSIFIAYLLQLLI</sequence>
<evidence type="ECO:0000313" key="4">
    <source>
        <dbReference type="EMBL" id="KAK1806487.1"/>
    </source>
</evidence>
<feature type="compositionally biased region" description="Gly residues" evidence="1">
    <location>
        <begin position="797"/>
        <end position="806"/>
    </location>
</feature>
<dbReference type="InterPro" id="IPR050617">
    <property type="entry name" value="E3_ligase_FN3/SPRY"/>
</dbReference>
<dbReference type="InterPro" id="IPR036116">
    <property type="entry name" value="FN3_sf"/>
</dbReference>
<dbReference type="Pfam" id="PF00041">
    <property type="entry name" value="fn3"/>
    <property type="match status" value="6"/>
</dbReference>
<name>A0AAD8ZW44_9TELE</name>
<feature type="domain" description="Fibronectin type-III" evidence="3">
    <location>
        <begin position="1316"/>
        <end position="1409"/>
    </location>
</feature>
<feature type="region of interest" description="Disordered" evidence="1">
    <location>
        <begin position="168"/>
        <end position="235"/>
    </location>
</feature>
<proteinExistence type="predicted"/>
<feature type="domain" description="Fibronectin type-III" evidence="3">
    <location>
        <begin position="1123"/>
        <end position="1221"/>
    </location>
</feature>
<dbReference type="SMART" id="SM00060">
    <property type="entry name" value="FN3"/>
    <property type="match status" value="9"/>
</dbReference>
<protein>
    <recommendedName>
        <fullName evidence="3">Fibronectin type-III domain-containing protein</fullName>
    </recommendedName>
</protein>
<organism evidence="4 5">
    <name type="scientific">Electrophorus voltai</name>
    <dbReference type="NCBI Taxonomy" id="2609070"/>
    <lineage>
        <taxon>Eukaryota</taxon>
        <taxon>Metazoa</taxon>
        <taxon>Chordata</taxon>
        <taxon>Craniata</taxon>
        <taxon>Vertebrata</taxon>
        <taxon>Euteleostomi</taxon>
        <taxon>Actinopterygii</taxon>
        <taxon>Neopterygii</taxon>
        <taxon>Teleostei</taxon>
        <taxon>Ostariophysi</taxon>
        <taxon>Gymnotiformes</taxon>
        <taxon>Gymnotoidei</taxon>
        <taxon>Gymnotidae</taxon>
        <taxon>Electrophorus</taxon>
    </lineage>
</organism>
<feature type="domain" description="Fibronectin type-III" evidence="3">
    <location>
        <begin position="1509"/>
        <end position="1602"/>
    </location>
</feature>
<gene>
    <name evidence="4" type="ORF">P4O66_005000</name>
</gene>
<keyword evidence="5" id="KW-1185">Reference proteome</keyword>
<dbReference type="SUPFAM" id="SSF49265">
    <property type="entry name" value="Fibronectin type III"/>
    <property type="match status" value="5"/>
</dbReference>
<dbReference type="EMBL" id="JAROKS010000001">
    <property type="protein sequence ID" value="KAK1806487.1"/>
    <property type="molecule type" value="Genomic_DNA"/>
</dbReference>
<feature type="domain" description="Fibronectin type-III" evidence="3">
    <location>
        <begin position="842"/>
        <end position="944"/>
    </location>
</feature>
<feature type="domain" description="Fibronectin type-III" evidence="3">
    <location>
        <begin position="1423"/>
        <end position="1508"/>
    </location>
</feature>
<keyword evidence="2" id="KW-1133">Transmembrane helix</keyword>
<evidence type="ECO:0000313" key="5">
    <source>
        <dbReference type="Proteomes" id="UP001239994"/>
    </source>
</evidence>
<comment type="caution">
    <text evidence="4">The sequence shown here is derived from an EMBL/GenBank/DDBJ whole genome shotgun (WGS) entry which is preliminary data.</text>
</comment>
<dbReference type="Proteomes" id="UP001239994">
    <property type="component" value="Unassembled WGS sequence"/>
</dbReference>
<dbReference type="InterPro" id="IPR013783">
    <property type="entry name" value="Ig-like_fold"/>
</dbReference>
<dbReference type="PANTHER" id="PTHR24099:SF11">
    <property type="entry name" value="FIBRONECTIN TYPE III DOMAIN-CONTAINING 3BA-RELATED"/>
    <property type="match status" value="1"/>
</dbReference>
<evidence type="ECO:0000259" key="3">
    <source>
        <dbReference type="PROSITE" id="PS50853"/>
    </source>
</evidence>
<evidence type="ECO:0000256" key="1">
    <source>
        <dbReference type="SAM" id="MobiDB-lite"/>
    </source>
</evidence>
<evidence type="ECO:0000256" key="2">
    <source>
        <dbReference type="SAM" id="Phobius"/>
    </source>
</evidence>